<organism evidence="1 3">
    <name type="scientific">Natrialba magadii (strain ATCC 43099 / DSM 3394 / CCM 3739 / CIP 104546 / IAM 13178 / JCM 8861 / NBRC 102185 / NCIMB 2190 / MS3)</name>
    <name type="common">Natronobacterium magadii</name>
    <dbReference type="NCBI Taxonomy" id="547559"/>
    <lineage>
        <taxon>Archaea</taxon>
        <taxon>Methanobacteriati</taxon>
        <taxon>Methanobacteriota</taxon>
        <taxon>Stenosarchaea group</taxon>
        <taxon>Halobacteria</taxon>
        <taxon>Halobacteriales</taxon>
        <taxon>Natrialbaceae</taxon>
        <taxon>Natrialba</taxon>
    </lineage>
</organism>
<dbReference type="KEGG" id="nmg:Nmag_0467"/>
<dbReference type="Proteomes" id="UP000001879">
    <property type="component" value="Chromosome"/>
</dbReference>
<dbReference type="PaxDb" id="547559-Nmag_0467"/>
<evidence type="ECO:0000313" key="4">
    <source>
        <dbReference type="Proteomes" id="UP000011543"/>
    </source>
</evidence>
<dbReference type="HOGENOM" id="CLU_3163220_0_0_2"/>
<evidence type="ECO:0000313" key="2">
    <source>
        <dbReference type="EMBL" id="ELY33212.1"/>
    </source>
</evidence>
<evidence type="ECO:0000313" key="1">
    <source>
        <dbReference type="EMBL" id="ADD04055.1"/>
    </source>
</evidence>
<evidence type="ECO:0000313" key="3">
    <source>
        <dbReference type="Proteomes" id="UP000001879"/>
    </source>
</evidence>
<keyword evidence="3" id="KW-1185">Reference proteome</keyword>
<dbReference type="EMBL" id="CP001932">
    <property type="protein sequence ID" value="ADD04055.1"/>
    <property type="molecule type" value="Genomic_DNA"/>
</dbReference>
<gene>
    <name evidence="1" type="ordered locus">Nmag_0467</name>
    <name evidence="2" type="ORF">C500_02749</name>
</gene>
<dbReference type="Proteomes" id="UP000011543">
    <property type="component" value="Unassembled WGS sequence"/>
</dbReference>
<reference evidence="3" key="1">
    <citation type="submission" date="2010-02" db="EMBL/GenBank/DDBJ databases">
        <title>Complete sequence of chromosome of Natrialba magadii ATCC 43099.</title>
        <authorList>
            <consortium name="US DOE Joint Genome Institute"/>
            <person name="Lucas S."/>
            <person name="Copeland A."/>
            <person name="Lapidus A."/>
            <person name="Cheng J.-F."/>
            <person name="Bruce D."/>
            <person name="Goodwin L."/>
            <person name="Pitluck S."/>
            <person name="Davenport K."/>
            <person name="Saunders E."/>
            <person name="Detter J.C."/>
            <person name="Han C."/>
            <person name="Tapia R."/>
            <person name="Land M."/>
            <person name="Hauser L."/>
            <person name="Kyrpides N."/>
            <person name="Mikhailova N."/>
            <person name="De Castro R.E."/>
            <person name="Maupin-Furlow J.A."/>
            <person name="Woyke T."/>
        </authorList>
    </citation>
    <scope>NUCLEOTIDE SEQUENCE [LARGE SCALE GENOMIC DNA]</scope>
    <source>
        <strain evidence="3">ATCC 43099 / DSM 3394 / CCM 3739 / CIP 104546 / IAM 13178 / JCM 8861 / NBRC 102185 / NCIMB 2190 / MS3</strain>
    </source>
</reference>
<proteinExistence type="predicted"/>
<dbReference type="AlphaFoldDB" id="D3SY15"/>
<dbReference type="STRING" id="547559.Nmag_0467"/>
<dbReference type="eggNOG" id="arCOG11870">
    <property type="taxonomic scope" value="Archaea"/>
</dbReference>
<name>D3SY15_NATMM</name>
<reference evidence="1 3" key="2">
    <citation type="journal article" date="2012" name="BMC Genomics">
        <title>A comparative genomics perspective on the genetic content of the alkaliphilic haloarchaeon Natrialba magadii ATCC 43099T.</title>
        <authorList>
            <person name="Siddaramappa S."/>
            <person name="Challacombe J.F."/>
            <person name="Decastro R.E."/>
            <person name="Pfeiffer F."/>
            <person name="Sastre D.E."/>
            <person name="Gimenez M.I."/>
            <person name="Paggi R.A."/>
            <person name="Detter J.C."/>
            <person name="Davenport K.W."/>
            <person name="Goodwin L.A."/>
            <person name="Kyrpides N."/>
            <person name="Tapia R."/>
            <person name="Pitluck S."/>
            <person name="Lucas S."/>
            <person name="Woyke T."/>
            <person name="Maupin-Furlow J.A."/>
        </authorList>
    </citation>
    <scope>NUCLEOTIDE SEQUENCE [LARGE SCALE GENOMIC DNA]</scope>
    <source>
        <strain evidence="1">ATCC 43099</strain>
        <strain evidence="3">ATCC 43099 / DSM 3394 / CCM 3739 / CIP 104546 / IAM 13178 / JCM 8861 / NBRC 102185 / NCIMB 2190 / MS3</strain>
    </source>
</reference>
<reference evidence="2 4" key="3">
    <citation type="journal article" date="2014" name="PLoS Genet.">
        <title>Phylogenetically driven sequencing of extremely halophilic archaea reveals strategies for static and dynamic osmo-response.</title>
        <authorList>
            <person name="Becker E.A."/>
            <person name="Seitzer P.M."/>
            <person name="Tritt A."/>
            <person name="Larsen D."/>
            <person name="Krusor M."/>
            <person name="Yao A.I."/>
            <person name="Wu D."/>
            <person name="Madern D."/>
            <person name="Eisen J.A."/>
            <person name="Darling A.E."/>
            <person name="Facciotti M.T."/>
        </authorList>
    </citation>
    <scope>NUCLEOTIDE SEQUENCE [LARGE SCALE GENOMIC DNA]</scope>
    <source>
        <strain evidence="4">ATCC 43099 / DSM 3394 / CCM 3739 / CIP 104546 / IAM 13178 / JCM 8861 / NBRC 102185 / NCIMB 2190 / MS3</strain>
        <strain evidence="2">MS-3</strain>
    </source>
</reference>
<sequence length="47" mass="5296">MWESNHHSQLNSAESSTIPTLEEQVRSLLDSAFSGVFSPAQEEHYDC</sequence>
<reference evidence="1" key="4">
    <citation type="submission" date="2016-09" db="EMBL/GenBank/DDBJ databases">
        <authorList>
            <person name="Pfeiffer F."/>
        </authorList>
    </citation>
    <scope>NUCLEOTIDE SEQUENCE</scope>
    <source>
        <strain evidence="1">ATCC 43099</strain>
    </source>
</reference>
<accession>D3SY15</accession>
<protein>
    <submittedName>
        <fullName evidence="1">Uncharacterized protein</fullName>
    </submittedName>
</protein>
<dbReference type="EMBL" id="AOHS01000010">
    <property type="protein sequence ID" value="ELY33212.1"/>
    <property type="molecule type" value="Genomic_DNA"/>
</dbReference>